<name>A0A9D2S2C9_9FIRM</name>
<reference evidence="1" key="2">
    <citation type="submission" date="2021-04" db="EMBL/GenBank/DDBJ databases">
        <authorList>
            <person name="Gilroy R."/>
        </authorList>
    </citation>
    <scope>NUCLEOTIDE SEQUENCE</scope>
    <source>
        <strain evidence="1">ChiBcec8-14828</strain>
    </source>
</reference>
<dbReference type="PANTHER" id="PTHR41774:SF1">
    <property type="entry name" value="NGG1P INTERACTING FACTOR NIF3"/>
    <property type="match status" value="1"/>
</dbReference>
<dbReference type="PANTHER" id="PTHR41774">
    <property type="match status" value="1"/>
</dbReference>
<dbReference type="InterPro" id="IPR036069">
    <property type="entry name" value="DUF34/NIF3_sf"/>
</dbReference>
<reference evidence="1" key="1">
    <citation type="journal article" date="2021" name="PeerJ">
        <title>Extensive microbial diversity within the chicken gut microbiome revealed by metagenomics and culture.</title>
        <authorList>
            <person name="Gilroy R."/>
            <person name="Ravi A."/>
            <person name="Getino M."/>
            <person name="Pursley I."/>
            <person name="Horton D.L."/>
            <person name="Alikhan N.F."/>
            <person name="Baker D."/>
            <person name="Gharbi K."/>
            <person name="Hall N."/>
            <person name="Watson M."/>
            <person name="Adriaenssens E.M."/>
            <person name="Foster-Nyarko E."/>
            <person name="Jarju S."/>
            <person name="Secka A."/>
            <person name="Antonio M."/>
            <person name="Oren A."/>
            <person name="Chaudhuri R.R."/>
            <person name="La Ragione R."/>
            <person name="Hildebrand F."/>
            <person name="Pallen M.J."/>
        </authorList>
    </citation>
    <scope>NUCLEOTIDE SEQUENCE</scope>
    <source>
        <strain evidence="1">ChiBcec8-14828</strain>
    </source>
</reference>
<dbReference type="SUPFAM" id="SSF102705">
    <property type="entry name" value="NIF3 (NGG1p interacting factor 3)-like"/>
    <property type="match status" value="1"/>
</dbReference>
<evidence type="ECO:0000313" key="2">
    <source>
        <dbReference type="Proteomes" id="UP000824209"/>
    </source>
</evidence>
<accession>A0A9D2S2C9</accession>
<proteinExistence type="predicted"/>
<gene>
    <name evidence="1" type="ORF">H9943_10565</name>
</gene>
<dbReference type="EMBL" id="DWYA01000096">
    <property type="protein sequence ID" value="HJB40819.1"/>
    <property type="molecule type" value="Genomic_DNA"/>
</dbReference>
<dbReference type="Proteomes" id="UP000824209">
    <property type="component" value="Unassembled WGS sequence"/>
</dbReference>
<dbReference type="Gene3D" id="3.30.70.120">
    <property type="match status" value="1"/>
</dbReference>
<sequence>MGKELKVKQVKLEIYTPKDYIQPLISALSQIGACNVGAYSHVSSYSEVSGTWKPEVGSHPFQGKIDELCCGQEYRLEVRCPFNCVEEALKIIKEIHPYEEPLINVIPLLNDLFGIH</sequence>
<organism evidence="1 2">
    <name type="scientific">Candidatus Ruthenibacterium avium</name>
    <dbReference type="NCBI Taxonomy" id="2838751"/>
    <lineage>
        <taxon>Bacteria</taxon>
        <taxon>Bacillati</taxon>
        <taxon>Bacillota</taxon>
        <taxon>Clostridia</taxon>
        <taxon>Eubacteriales</taxon>
        <taxon>Oscillospiraceae</taxon>
        <taxon>Ruthenibacterium</taxon>
    </lineage>
</organism>
<comment type="caution">
    <text evidence="1">The sequence shown here is derived from an EMBL/GenBank/DDBJ whole genome shotgun (WGS) entry which is preliminary data.</text>
</comment>
<evidence type="ECO:0000313" key="1">
    <source>
        <dbReference type="EMBL" id="HJB40819.1"/>
    </source>
</evidence>
<dbReference type="AlphaFoldDB" id="A0A9D2S2C9"/>
<protein>
    <submittedName>
        <fullName evidence="1">Cytochrome C biogenesis protein</fullName>
    </submittedName>
</protein>
<dbReference type="InterPro" id="IPR015867">
    <property type="entry name" value="N-reg_PII/ATP_PRibTrfase_C"/>
</dbReference>